<evidence type="ECO:0000313" key="1">
    <source>
        <dbReference type="EMBL" id="AFL54784.1"/>
    </source>
</evidence>
<keyword evidence="1" id="KW-0614">Plasmid</keyword>
<dbReference type="HOGENOM" id="CLU_2976844_0_0_5"/>
<sequence length="58" mass="6569">MEFIMFEVCSGGRWTNACDICLTALTDLVCDLSLHGRQIVARPRIAAMAIDRSPRMRR</sequence>
<evidence type="ECO:0000313" key="2">
    <source>
        <dbReference type="Proteomes" id="UP000006180"/>
    </source>
</evidence>
<proteinExistence type="predicted"/>
<name>I3XFX8_SINF2</name>
<dbReference type="EMBL" id="CP003564">
    <property type="protein sequence ID" value="AFL54784.1"/>
    <property type="molecule type" value="Genomic_DNA"/>
</dbReference>
<gene>
    <name evidence="1" type="ORF">USDA257_p00660</name>
</gene>
<reference evidence="1" key="1">
    <citation type="journal article" date="2012" name="J. Bacteriol.">
        <title>Complete genome sequence of the broad-host-range strain Sinorhizobium fredii USDA257.</title>
        <authorList>
            <person name="Schuldes J."/>
            <person name="Rodriguez Orbegoso M."/>
            <person name="Schmeisser C."/>
            <person name="Krishnan H.B."/>
            <person name="Daniel R."/>
            <person name="Streit W.R."/>
        </authorList>
    </citation>
    <scope>NUCLEOTIDE SEQUENCE [LARGE SCALE GENOMIC DNA]</scope>
    <source>
        <strain evidence="1">USDA 257</strain>
        <plasmid evidence="1">pUSDA257</plasmid>
    </source>
</reference>
<protein>
    <submittedName>
        <fullName evidence="1">Uncharacterized protein</fullName>
    </submittedName>
</protein>
<dbReference type="AlphaFoldDB" id="I3XFX8"/>
<geneLocation type="plasmid" evidence="2">
    <name>pUSDA257 fragment 1</name>
</geneLocation>
<organism evidence="1">
    <name type="scientific">Sinorhizobium fredii (strain USDA 257)</name>
    <dbReference type="NCBI Taxonomy" id="1185652"/>
    <lineage>
        <taxon>Bacteria</taxon>
        <taxon>Pseudomonadati</taxon>
        <taxon>Pseudomonadota</taxon>
        <taxon>Alphaproteobacteria</taxon>
        <taxon>Hyphomicrobiales</taxon>
        <taxon>Rhizobiaceae</taxon>
        <taxon>Sinorhizobium/Ensifer group</taxon>
        <taxon>Sinorhizobium</taxon>
    </lineage>
</organism>
<accession>I3XFX8</accession>